<keyword evidence="3 6" id="KW-0808">Transferase</keyword>
<dbReference type="FunFam" id="3.80.10.10:FF:000756">
    <property type="entry name" value="Rab geranylgeranyl transferase like protein"/>
    <property type="match status" value="1"/>
</dbReference>
<dbReference type="Proteomes" id="UP001159364">
    <property type="component" value="Linkage Group LG02"/>
</dbReference>
<organism evidence="7 8">
    <name type="scientific">Erythroxylum novogranatense</name>
    <dbReference type="NCBI Taxonomy" id="1862640"/>
    <lineage>
        <taxon>Eukaryota</taxon>
        <taxon>Viridiplantae</taxon>
        <taxon>Streptophyta</taxon>
        <taxon>Embryophyta</taxon>
        <taxon>Tracheophyta</taxon>
        <taxon>Spermatophyta</taxon>
        <taxon>Magnoliopsida</taxon>
        <taxon>eudicotyledons</taxon>
        <taxon>Gunneridae</taxon>
        <taxon>Pentapetalae</taxon>
        <taxon>rosids</taxon>
        <taxon>fabids</taxon>
        <taxon>Malpighiales</taxon>
        <taxon>Erythroxylaceae</taxon>
        <taxon>Erythroxylum</taxon>
    </lineage>
</organism>
<evidence type="ECO:0000313" key="7">
    <source>
        <dbReference type="EMBL" id="KAJ8773334.1"/>
    </source>
</evidence>
<comment type="similarity">
    <text evidence="1 6">Belongs to the protein prenyltransferase subunit alpha family.</text>
</comment>
<dbReference type="SUPFAM" id="SSF52058">
    <property type="entry name" value="L domain-like"/>
    <property type="match status" value="1"/>
</dbReference>
<evidence type="ECO:0000256" key="2">
    <source>
        <dbReference type="ARBA" id="ARBA00022602"/>
    </source>
</evidence>
<dbReference type="PROSITE" id="PS51147">
    <property type="entry name" value="PFTA"/>
    <property type="match status" value="4"/>
</dbReference>
<comment type="catalytic activity">
    <reaction evidence="5 6">
        <text>geranylgeranyl diphosphate + L-cysteinyl-[protein] = S-geranylgeranyl-L-cysteinyl-[protein] + diphosphate</text>
        <dbReference type="Rhea" id="RHEA:21240"/>
        <dbReference type="Rhea" id="RHEA-COMP:10131"/>
        <dbReference type="Rhea" id="RHEA-COMP:11537"/>
        <dbReference type="ChEBI" id="CHEBI:29950"/>
        <dbReference type="ChEBI" id="CHEBI:33019"/>
        <dbReference type="ChEBI" id="CHEBI:57533"/>
        <dbReference type="ChEBI" id="CHEBI:86021"/>
        <dbReference type="EC" id="2.5.1.60"/>
    </reaction>
</comment>
<comment type="function">
    <text evidence="6">Catalyzes the transfer of a geranyl-geranyl moiety from geranyl-geranyl pyrophosphate to cysteines occuring in specific C-terminal amino acid sequences.</text>
</comment>
<keyword evidence="2 6" id="KW-0637">Prenyltransferase</keyword>
<dbReference type="Pfam" id="PF01239">
    <property type="entry name" value="PPTA"/>
    <property type="match status" value="5"/>
</dbReference>
<keyword evidence="8" id="KW-1185">Reference proteome</keyword>
<dbReference type="PANTHER" id="PTHR11129">
    <property type="entry name" value="PROTEIN FARNESYLTRANSFERASE ALPHA SUBUNIT/RAB GERANYLGERANYL TRANSFERASE ALPHA SUBUNIT"/>
    <property type="match status" value="1"/>
</dbReference>
<evidence type="ECO:0000256" key="5">
    <source>
        <dbReference type="ARBA" id="ARBA00047658"/>
    </source>
</evidence>
<evidence type="ECO:0000256" key="4">
    <source>
        <dbReference type="ARBA" id="ARBA00022737"/>
    </source>
</evidence>
<keyword evidence="4" id="KW-0677">Repeat</keyword>
<dbReference type="Pfam" id="PF13516">
    <property type="entry name" value="LRR_6"/>
    <property type="match status" value="1"/>
</dbReference>
<evidence type="ECO:0000313" key="8">
    <source>
        <dbReference type="Proteomes" id="UP001159364"/>
    </source>
</evidence>
<dbReference type="InterPro" id="IPR032675">
    <property type="entry name" value="LRR_dom_sf"/>
</dbReference>
<evidence type="ECO:0000256" key="1">
    <source>
        <dbReference type="ARBA" id="ARBA00006734"/>
    </source>
</evidence>
<reference evidence="7 8" key="1">
    <citation type="submission" date="2021-09" db="EMBL/GenBank/DDBJ databases">
        <title>Genomic insights and catalytic innovation underlie evolution of tropane alkaloids biosynthesis.</title>
        <authorList>
            <person name="Wang Y.-J."/>
            <person name="Tian T."/>
            <person name="Huang J.-P."/>
            <person name="Huang S.-X."/>
        </authorList>
    </citation>
    <scope>NUCLEOTIDE SEQUENCE [LARGE SCALE GENOMIC DNA]</scope>
    <source>
        <strain evidence="7">KIB-2018</strain>
        <tissue evidence="7">Leaf</tissue>
    </source>
</reference>
<dbReference type="EC" id="2.5.1.60" evidence="6"/>
<gene>
    <name evidence="7" type="ORF">K2173_028511</name>
</gene>
<evidence type="ECO:0000256" key="3">
    <source>
        <dbReference type="ARBA" id="ARBA00022679"/>
    </source>
</evidence>
<sequence length="657" mass="75231">MHGRPRKPFKPEDEAASVAKAQKLRALNLNSSPIIFTKVLAKYSYFLRTCYTQEAVELSAALLEINPESYTAWNYRKLAVEYNLTHSASDPDLVKSIFDEELRLVENALRQNFKSYGAWYHRKWVLSRGHSSIEKELRLLDKFQSLDSRNFHAWNYRRFVASLMDRSEEDELKYTQSLIDKNFSNYSAWHNRRIFSKDEVLTREYELVREALFTDEDDQSGWFYHLWLLDQTVKVESLLLVASWPAHGSNVAVLRESCTDGFASSSFNVLQFNSKTFPLVVYFNEAVEGVNSSTVTVSSKLNKDKDLIWKPLSSNNSRTAQVWVAQIDLPIIIGQSQGITSVGGFSYNYATRLAFSVCLQPPRKEHTEGSVSGKIVWRDENFHAFEPCCLFYLVGSLNFRIITNAICSLSCFCSKIGKLTLARLLTAYDALTSSYKLAHSEEVLKIYSDLMKLDPSHSQYYKDEYSLALLRQVTFDRESLFCRCVKYMGLSSSDDHHPICLRLHKLSLSRMGSFEKLLWVQMLDLSQNELRSIEGLEAMQLLACLNLSKNKIGSFTALGPLQQLKSLQVLDISYNEIGTHPVDTTRYLCPSPLSHSLASEWNQDDSVTSFWEAFLVLKGLKLTQLDVVGNRIADERFSQFLVKVLPALKWLDDVQLK</sequence>
<comment type="caution">
    <text evidence="7">The sequence shown here is derived from an EMBL/GenBank/DDBJ whole genome shotgun (WGS) entry which is preliminary data.</text>
</comment>
<dbReference type="EMBL" id="JAIWQS010000002">
    <property type="protein sequence ID" value="KAJ8773334.1"/>
    <property type="molecule type" value="Genomic_DNA"/>
</dbReference>
<accession>A0AAV8U535</accession>
<proteinExistence type="inferred from homology"/>
<dbReference type="SUPFAM" id="SSF48439">
    <property type="entry name" value="Protein prenylyltransferase"/>
    <property type="match status" value="1"/>
</dbReference>
<dbReference type="AlphaFoldDB" id="A0AAV8U535"/>
<dbReference type="Gene3D" id="3.80.10.10">
    <property type="entry name" value="Ribonuclease Inhibitor"/>
    <property type="match status" value="1"/>
</dbReference>
<name>A0AAV8U535_9ROSI</name>
<evidence type="ECO:0000256" key="6">
    <source>
        <dbReference type="RuleBase" id="RU367120"/>
    </source>
</evidence>
<dbReference type="PANTHER" id="PTHR11129:SF2">
    <property type="entry name" value="GERANYLGERANYL TRANSFERASE TYPE-2 SUBUNIT ALPHA"/>
    <property type="match status" value="1"/>
</dbReference>
<dbReference type="GO" id="GO:0097354">
    <property type="term" value="P:prenylation"/>
    <property type="evidence" value="ECO:0007669"/>
    <property type="project" value="UniProtKB-UniRule"/>
</dbReference>
<dbReference type="PROSITE" id="PS51450">
    <property type="entry name" value="LRR"/>
    <property type="match status" value="2"/>
</dbReference>
<dbReference type="Gene3D" id="1.25.40.120">
    <property type="entry name" value="Protein prenylyltransferase"/>
    <property type="match status" value="1"/>
</dbReference>
<dbReference type="GO" id="GO:0005968">
    <property type="term" value="C:Rab-protein geranylgeranyltransferase complex"/>
    <property type="evidence" value="ECO:0007669"/>
    <property type="project" value="TreeGrafter"/>
</dbReference>
<dbReference type="InterPro" id="IPR001611">
    <property type="entry name" value="Leu-rich_rpt"/>
</dbReference>
<dbReference type="GO" id="GO:0004663">
    <property type="term" value="F:Rab geranylgeranyltransferase activity"/>
    <property type="evidence" value="ECO:0007669"/>
    <property type="project" value="UniProtKB-UniRule"/>
</dbReference>
<protein>
    <recommendedName>
        <fullName evidence="6">Geranylgeranyl transferase type-2 subunit alpha</fullName>
        <ecNumber evidence="6">2.5.1.60</ecNumber>
    </recommendedName>
    <alternativeName>
        <fullName evidence="6">Geranylgeranyl transferase type II subunit alpha</fullName>
    </alternativeName>
</protein>
<dbReference type="InterPro" id="IPR002088">
    <property type="entry name" value="Prenyl_trans_a"/>
</dbReference>